<feature type="compositionally biased region" description="Polar residues" evidence="1">
    <location>
        <begin position="175"/>
        <end position="195"/>
    </location>
</feature>
<dbReference type="OrthoDB" id="3260393at2759"/>
<feature type="compositionally biased region" description="Low complexity" evidence="1">
    <location>
        <begin position="214"/>
        <end position="230"/>
    </location>
</feature>
<feature type="compositionally biased region" description="Acidic residues" evidence="1">
    <location>
        <begin position="324"/>
        <end position="333"/>
    </location>
</feature>
<evidence type="ECO:0000313" key="3">
    <source>
        <dbReference type="Proteomes" id="UP000186601"/>
    </source>
</evidence>
<sequence>MFAQYSPLFTSGLRLSDSPSSSRAPSPERLTRSKPTHDSLPLTVNSATFSLFAGVHTRHSRQDSSDSAIFLTFKPSRRRRDEGHSFLSLDLSDARRSMSLRRKDTVTSRATTHFGKSEPTSPVSPVPTVPSRSAFLHSCTPSVSSMTTIAPRRSSPALRRSSRETLHLPSRKPAPSTSLPEVPTQNTRSRPSNLTLVFPAVPSASPSYHRSTHSAPSILSPSLNSSSDSPSEAHSFFAFSPTMSTPPTPPPTCTRPDSFVMPEPLSAPAYVGSSLRAAPSYRSTASVNTRQRERSAALAALEGRAARRCRASSVKRPRNFMSMSDDEDENENDEVLGDKAKGLLSVLNEEEDVVISAKSRRISFSPKKEKSSSKRASRTSTSSETKRSRRSTIESFFAPLTNFIDFRDEDSSSRSSRTWRSFVEISS</sequence>
<name>A0A2R6NNS7_9APHY</name>
<feature type="region of interest" description="Disordered" evidence="1">
    <location>
        <begin position="143"/>
        <end position="232"/>
    </location>
</feature>
<keyword evidence="3" id="KW-1185">Reference proteome</keyword>
<comment type="caution">
    <text evidence="2">The sequence shown here is derived from an EMBL/GenBank/DDBJ whole genome shotgun (WGS) entry which is preliminary data.</text>
</comment>
<organism evidence="2 3">
    <name type="scientific">Hermanssonia centrifuga</name>
    <dbReference type="NCBI Taxonomy" id="98765"/>
    <lineage>
        <taxon>Eukaryota</taxon>
        <taxon>Fungi</taxon>
        <taxon>Dikarya</taxon>
        <taxon>Basidiomycota</taxon>
        <taxon>Agaricomycotina</taxon>
        <taxon>Agaricomycetes</taxon>
        <taxon>Polyporales</taxon>
        <taxon>Meruliaceae</taxon>
        <taxon>Hermanssonia</taxon>
    </lineage>
</organism>
<feature type="region of interest" description="Disordered" evidence="1">
    <location>
        <begin position="100"/>
        <end position="128"/>
    </location>
</feature>
<gene>
    <name evidence="2" type="ORF">PHLCEN_2v10151</name>
</gene>
<feature type="region of interest" description="Disordered" evidence="1">
    <location>
        <begin position="310"/>
        <end position="333"/>
    </location>
</feature>
<dbReference type="AlphaFoldDB" id="A0A2R6NNS7"/>
<evidence type="ECO:0000256" key="1">
    <source>
        <dbReference type="SAM" id="MobiDB-lite"/>
    </source>
</evidence>
<feature type="compositionally biased region" description="Low complexity" evidence="1">
    <location>
        <begin position="150"/>
        <end position="159"/>
    </location>
</feature>
<dbReference type="EMBL" id="MLYV02001021">
    <property type="protein sequence ID" value="PSR74079.1"/>
    <property type="molecule type" value="Genomic_DNA"/>
</dbReference>
<accession>A0A2R6NNS7</accession>
<feature type="region of interest" description="Disordered" evidence="1">
    <location>
        <begin position="1"/>
        <end position="41"/>
    </location>
</feature>
<protein>
    <submittedName>
        <fullName evidence="2">Uncharacterized protein</fullName>
    </submittedName>
</protein>
<reference evidence="2 3" key="1">
    <citation type="submission" date="2018-02" db="EMBL/GenBank/DDBJ databases">
        <title>Genome sequence of the basidiomycete white-rot fungus Phlebia centrifuga.</title>
        <authorList>
            <person name="Granchi Z."/>
            <person name="Peng M."/>
            <person name="de Vries R.P."/>
            <person name="Hilden K."/>
            <person name="Makela M.R."/>
            <person name="Grigoriev I."/>
            <person name="Riley R."/>
        </authorList>
    </citation>
    <scope>NUCLEOTIDE SEQUENCE [LARGE SCALE GENOMIC DNA]</scope>
    <source>
        <strain evidence="2 3">FBCC195</strain>
    </source>
</reference>
<feature type="compositionally biased region" description="Low complexity" evidence="1">
    <location>
        <begin position="11"/>
        <end position="28"/>
    </location>
</feature>
<proteinExistence type="predicted"/>
<feature type="region of interest" description="Disordered" evidence="1">
    <location>
        <begin position="358"/>
        <end position="391"/>
    </location>
</feature>
<dbReference type="Proteomes" id="UP000186601">
    <property type="component" value="Unassembled WGS sequence"/>
</dbReference>
<evidence type="ECO:0000313" key="2">
    <source>
        <dbReference type="EMBL" id="PSR74079.1"/>
    </source>
</evidence>
<dbReference type="STRING" id="98765.A0A2R6NNS7"/>